<evidence type="ECO:0000313" key="1">
    <source>
        <dbReference type="EMBL" id="CAB3772674.1"/>
    </source>
</evidence>
<keyword evidence="2" id="KW-1185">Reference proteome</keyword>
<evidence type="ECO:0000313" key="2">
    <source>
        <dbReference type="Proteomes" id="UP000494363"/>
    </source>
</evidence>
<dbReference type="AlphaFoldDB" id="A0A6J5F2P4"/>
<dbReference type="Proteomes" id="UP000494363">
    <property type="component" value="Unassembled WGS sequence"/>
</dbReference>
<gene>
    <name evidence="1" type="ORF">LMG29542_06941</name>
</gene>
<dbReference type="RefSeq" id="WP_175232305.1">
    <property type="nucleotide sequence ID" value="NZ_CADIKH010000061.1"/>
</dbReference>
<evidence type="ECO:0008006" key="3">
    <source>
        <dbReference type="Google" id="ProtNLM"/>
    </source>
</evidence>
<organism evidence="1 2">
    <name type="scientific">Paraburkholderia humisilvae</name>
    <dbReference type="NCBI Taxonomy" id="627669"/>
    <lineage>
        <taxon>Bacteria</taxon>
        <taxon>Pseudomonadati</taxon>
        <taxon>Pseudomonadota</taxon>
        <taxon>Betaproteobacteria</taxon>
        <taxon>Burkholderiales</taxon>
        <taxon>Burkholderiaceae</taxon>
        <taxon>Paraburkholderia</taxon>
    </lineage>
</organism>
<protein>
    <recommendedName>
        <fullName evidence="3">Transcriptional regulator</fullName>
    </recommendedName>
</protein>
<dbReference type="EMBL" id="CADIKH010000061">
    <property type="protein sequence ID" value="CAB3772674.1"/>
    <property type="molecule type" value="Genomic_DNA"/>
</dbReference>
<accession>A0A6J5F2P4</accession>
<proteinExistence type="predicted"/>
<sequence>MSEVTDNGIALRSLIEQAGLTQADALAVLNRGQAFPIALSTWKAYLAAPDSARRRVCPDNVLAHARKTIGKGSKER</sequence>
<name>A0A6J5F2P4_9BURK</name>
<reference evidence="1 2" key="1">
    <citation type="submission" date="2020-04" db="EMBL/GenBank/DDBJ databases">
        <authorList>
            <person name="De Canck E."/>
        </authorList>
    </citation>
    <scope>NUCLEOTIDE SEQUENCE [LARGE SCALE GENOMIC DNA]</scope>
    <source>
        <strain evidence="1 2">LMG 29542</strain>
    </source>
</reference>